<dbReference type="EMBL" id="BGPR01014433">
    <property type="protein sequence ID" value="GBN65191.1"/>
    <property type="molecule type" value="Genomic_DNA"/>
</dbReference>
<evidence type="ECO:0000313" key="2">
    <source>
        <dbReference type="EMBL" id="GBN65191.1"/>
    </source>
</evidence>
<evidence type="ECO:0000313" key="3">
    <source>
        <dbReference type="Proteomes" id="UP000499080"/>
    </source>
</evidence>
<comment type="caution">
    <text evidence="2">The sequence shown here is derived from an EMBL/GenBank/DDBJ whole genome shotgun (WGS) entry which is preliminary data.</text>
</comment>
<dbReference type="Proteomes" id="UP000499080">
    <property type="component" value="Unassembled WGS sequence"/>
</dbReference>
<protein>
    <submittedName>
        <fullName evidence="2">Uncharacterized protein</fullName>
    </submittedName>
</protein>
<organism evidence="2 3">
    <name type="scientific">Araneus ventricosus</name>
    <name type="common">Orbweaver spider</name>
    <name type="synonym">Epeira ventricosa</name>
    <dbReference type="NCBI Taxonomy" id="182803"/>
    <lineage>
        <taxon>Eukaryota</taxon>
        <taxon>Metazoa</taxon>
        <taxon>Ecdysozoa</taxon>
        <taxon>Arthropoda</taxon>
        <taxon>Chelicerata</taxon>
        <taxon>Arachnida</taxon>
        <taxon>Araneae</taxon>
        <taxon>Araneomorphae</taxon>
        <taxon>Entelegynae</taxon>
        <taxon>Araneoidea</taxon>
        <taxon>Araneidae</taxon>
        <taxon>Araneus</taxon>
    </lineage>
</organism>
<gene>
    <name evidence="2" type="ORF">AVEN_8426_1</name>
</gene>
<feature type="region of interest" description="Disordered" evidence="1">
    <location>
        <begin position="122"/>
        <end position="152"/>
    </location>
</feature>
<accession>A0A4Y2QPE6</accession>
<dbReference type="OrthoDB" id="6594513at2759"/>
<proteinExistence type="predicted"/>
<name>A0A4Y2QPE6_ARAVE</name>
<keyword evidence="3" id="KW-1185">Reference proteome</keyword>
<dbReference type="AlphaFoldDB" id="A0A4Y2QPE6"/>
<reference evidence="2 3" key="1">
    <citation type="journal article" date="2019" name="Sci. Rep.">
        <title>Orb-weaving spider Araneus ventricosus genome elucidates the spidroin gene catalogue.</title>
        <authorList>
            <person name="Kono N."/>
            <person name="Nakamura H."/>
            <person name="Ohtoshi R."/>
            <person name="Moran D.A.P."/>
            <person name="Shinohara A."/>
            <person name="Yoshida Y."/>
            <person name="Fujiwara M."/>
            <person name="Mori M."/>
            <person name="Tomita M."/>
            <person name="Arakawa K."/>
        </authorList>
    </citation>
    <scope>NUCLEOTIDE SEQUENCE [LARGE SCALE GENOMIC DNA]</scope>
</reference>
<evidence type="ECO:0000256" key="1">
    <source>
        <dbReference type="SAM" id="MobiDB-lite"/>
    </source>
</evidence>
<sequence length="152" mass="17454">MSPIPSRESPEKRTLMREESHFGVFRREIKCFACLGKTEIKFLGSGETSRKTDGDPSAIARGHCQFHDEQMSRDELERKMRSSKKVRSTSHMKSAGMLNISQPLLNSLLKFKSDIETAVQKKDNVMSKRKRCQKDENVEDAVSQSERKGRLY</sequence>